<dbReference type="PANTHER" id="PTHR11161:SF4">
    <property type="entry name" value="DROP DEAD"/>
    <property type="match status" value="1"/>
</dbReference>
<feature type="domain" description="Acyltransferase 3" evidence="2">
    <location>
        <begin position="21"/>
        <end position="322"/>
    </location>
</feature>
<dbReference type="Proteomes" id="UP000292052">
    <property type="component" value="Unassembled WGS sequence"/>
</dbReference>
<feature type="transmembrane region" description="Helical" evidence="1">
    <location>
        <begin position="262"/>
        <end position="282"/>
    </location>
</feature>
<keyword evidence="1" id="KW-1133">Transmembrane helix</keyword>
<dbReference type="EMBL" id="QDEB01087699">
    <property type="protein sequence ID" value="RZC33579.1"/>
    <property type="molecule type" value="Genomic_DNA"/>
</dbReference>
<dbReference type="PANTHER" id="PTHR11161">
    <property type="entry name" value="O-ACYLTRANSFERASE"/>
    <property type="match status" value="1"/>
</dbReference>
<dbReference type="InterPro" id="IPR052728">
    <property type="entry name" value="O2_lipid_transport_reg"/>
</dbReference>
<feature type="transmembrane region" description="Helical" evidence="1">
    <location>
        <begin position="22"/>
        <end position="42"/>
    </location>
</feature>
<proteinExistence type="predicted"/>
<feature type="transmembrane region" description="Helical" evidence="1">
    <location>
        <begin position="344"/>
        <end position="362"/>
    </location>
</feature>
<dbReference type="OrthoDB" id="4794873at2759"/>
<feature type="transmembrane region" description="Helical" evidence="1">
    <location>
        <begin position="63"/>
        <end position="82"/>
    </location>
</feature>
<feature type="transmembrane region" description="Helical" evidence="1">
    <location>
        <begin position="152"/>
        <end position="169"/>
    </location>
</feature>
<evidence type="ECO:0000313" key="4">
    <source>
        <dbReference type="Proteomes" id="UP000292052"/>
    </source>
</evidence>
<reference evidence="3 4" key="1">
    <citation type="submission" date="2017-03" db="EMBL/GenBank/DDBJ databases">
        <title>Genome of the blue death feigning beetle - Asbolus verrucosus.</title>
        <authorList>
            <person name="Rider S.D."/>
        </authorList>
    </citation>
    <scope>NUCLEOTIDE SEQUENCE [LARGE SCALE GENOMIC DNA]</scope>
    <source>
        <strain evidence="3">Butters</strain>
        <tissue evidence="3">Head and leg muscle</tissue>
    </source>
</reference>
<feature type="transmembrane region" description="Helical" evidence="1">
    <location>
        <begin position="203"/>
        <end position="219"/>
    </location>
</feature>
<comment type="caution">
    <text evidence="3">The sequence shown here is derived from an EMBL/GenBank/DDBJ whole genome shotgun (WGS) entry which is preliminary data.</text>
</comment>
<feature type="transmembrane region" description="Helical" evidence="1">
    <location>
        <begin position="231"/>
        <end position="250"/>
    </location>
</feature>
<name>A0A482VMA7_ASBVE</name>
<accession>A0A482VMA7</accession>
<dbReference type="InterPro" id="IPR002656">
    <property type="entry name" value="Acyl_transf_3_dom"/>
</dbReference>
<gene>
    <name evidence="3" type="ORF">BDFB_004480</name>
</gene>
<dbReference type="GO" id="GO:0016747">
    <property type="term" value="F:acyltransferase activity, transferring groups other than amino-acyl groups"/>
    <property type="evidence" value="ECO:0007669"/>
    <property type="project" value="InterPro"/>
</dbReference>
<feature type="transmembrane region" description="Helical" evidence="1">
    <location>
        <begin position="127"/>
        <end position="145"/>
    </location>
</feature>
<protein>
    <submittedName>
        <fullName evidence="3">Nose resistant to fluoxetine protein 6</fullName>
    </submittedName>
</protein>
<keyword evidence="1" id="KW-0812">Transmembrane</keyword>
<evidence type="ECO:0000313" key="3">
    <source>
        <dbReference type="EMBL" id="RZC33579.1"/>
    </source>
</evidence>
<dbReference type="AlphaFoldDB" id="A0A482VMA7"/>
<feature type="transmembrane region" description="Helical" evidence="1">
    <location>
        <begin position="303"/>
        <end position="324"/>
    </location>
</feature>
<organism evidence="3 4">
    <name type="scientific">Asbolus verrucosus</name>
    <name type="common">Desert ironclad beetle</name>
    <dbReference type="NCBI Taxonomy" id="1661398"/>
    <lineage>
        <taxon>Eukaryota</taxon>
        <taxon>Metazoa</taxon>
        <taxon>Ecdysozoa</taxon>
        <taxon>Arthropoda</taxon>
        <taxon>Hexapoda</taxon>
        <taxon>Insecta</taxon>
        <taxon>Pterygota</taxon>
        <taxon>Neoptera</taxon>
        <taxon>Endopterygota</taxon>
        <taxon>Coleoptera</taxon>
        <taxon>Polyphaga</taxon>
        <taxon>Cucujiformia</taxon>
        <taxon>Tenebrionidae</taxon>
        <taxon>Pimeliinae</taxon>
        <taxon>Asbolus</taxon>
    </lineage>
</organism>
<feature type="non-terminal residue" evidence="3">
    <location>
        <position position="1"/>
    </location>
</feature>
<keyword evidence="4" id="KW-1185">Reference proteome</keyword>
<sequence>EGSFILKFQFITRPWTVLGRAASLYTDPFIMISGTLTAYTLLGKLQKNGKINILEEYVSRLMRIVPTFAALIAFCTLILPWLSSGPMWNQVVTHHSEICKQYWWRNLLFIHNYFGFKDMCLTHTHHVGIDTQLFFVSPLLVLLLWKWPKKGSCVLLLLALVSTIMRYYVTYTMKLSNYIHFGTSIKQLFDTADNMYILPAHRATVYIMGIFLGFLLRNFRNVALTRGQLRAGNTLALLSFSASFFGPAVMGSIDYVYNPTDAAWYAAFAPILWCFSFGWIIFTAHIGHMGPLERLFSWPLFSLWTKISYTVYLTQFPIFFFNVGVTRTPENYGFFRMVFSLKEFVWIGLMSGVLTILFETPFQNIRNIIFKKKEIKLENVQKKIM</sequence>
<evidence type="ECO:0000259" key="2">
    <source>
        <dbReference type="Pfam" id="PF01757"/>
    </source>
</evidence>
<dbReference type="Pfam" id="PF01757">
    <property type="entry name" value="Acyl_transf_3"/>
    <property type="match status" value="1"/>
</dbReference>
<keyword evidence="1" id="KW-0472">Membrane</keyword>
<evidence type="ECO:0000256" key="1">
    <source>
        <dbReference type="SAM" id="Phobius"/>
    </source>
</evidence>